<evidence type="ECO:0000256" key="5">
    <source>
        <dbReference type="ARBA" id="ARBA00022737"/>
    </source>
</evidence>
<dbReference type="InterPro" id="IPR050230">
    <property type="entry name" value="CALM/Myosin/TropC-like"/>
</dbReference>
<evidence type="ECO:0000313" key="10">
    <source>
        <dbReference type="EMBL" id="KOB59994.1"/>
    </source>
</evidence>
<dbReference type="OMA" id="SAWKNDP"/>
<keyword evidence="8" id="KW-0812">Transmembrane</keyword>
<dbReference type="PANTHER" id="PTHR23048">
    <property type="entry name" value="MYOSIN LIGHT CHAIN 1, 3"/>
    <property type="match status" value="1"/>
</dbReference>
<feature type="transmembrane region" description="Helical" evidence="8">
    <location>
        <begin position="123"/>
        <end position="141"/>
    </location>
</feature>
<dbReference type="InterPro" id="IPR011992">
    <property type="entry name" value="EF-hand-dom_pair"/>
</dbReference>
<comment type="subcellular location">
    <subcellularLocation>
        <location evidence="1">Cytoplasm</location>
        <location evidence="1">Cytoskeleton</location>
    </subcellularLocation>
</comment>
<reference evidence="10 11" key="1">
    <citation type="submission" date="2006-03" db="EMBL/GenBank/DDBJ databases">
        <title>Annotation of Plasmodium falciparum HB3.</title>
        <authorList>
            <consortium name="The Broad Institute Genome Sequencing Platform"/>
            <person name="Volkman S.K."/>
            <person name="Neafsey D.E."/>
            <person name="Dash A.P."/>
            <person name="Chitnis C.E."/>
            <person name="Hartl D.L."/>
            <person name="Young S.K."/>
            <person name="Zeng Q."/>
            <person name="Koehrsen M."/>
            <person name="Alvarado L."/>
            <person name="Berlin A."/>
            <person name="Borenstein D."/>
            <person name="Chapman S.B."/>
            <person name="Chen Z."/>
            <person name="Engels R."/>
            <person name="Freedman E."/>
            <person name="Gellesch M."/>
            <person name="Goldberg J."/>
            <person name="Griggs A."/>
            <person name="Gujja S."/>
            <person name="Heilman E.R."/>
            <person name="Heiman D.I."/>
            <person name="Howarth C."/>
            <person name="Jen D."/>
            <person name="Larson L."/>
            <person name="Mehta T."/>
            <person name="Neiman D."/>
            <person name="Park D."/>
            <person name="Pearson M."/>
            <person name="Roberts A."/>
            <person name="Saif S."/>
            <person name="Shea T."/>
            <person name="Shenoy N."/>
            <person name="Sisk P."/>
            <person name="Stolte C."/>
            <person name="Sykes S."/>
            <person name="Walk T."/>
            <person name="White J."/>
            <person name="Yandava C."/>
            <person name="Haas B."/>
            <person name="Henn M.R."/>
            <person name="Nusbaum C."/>
            <person name="Birren B."/>
        </authorList>
    </citation>
    <scope>NUCLEOTIDE SEQUENCE [LARGE SCALE GENOMIC DNA]</scope>
    <source>
        <strain evidence="10">HB3</strain>
    </source>
</reference>
<evidence type="ECO:0000259" key="9">
    <source>
        <dbReference type="PROSITE" id="PS50222"/>
    </source>
</evidence>
<reference evidence="11" key="2">
    <citation type="submission" date="2006-03" db="EMBL/GenBank/DDBJ databases">
        <title>The genome sequence of the Plasmodium falciparum HB3.</title>
        <authorList>
            <consortium name="The Broad Institute Genome Sequencing Platform"/>
            <person name="Birren B."/>
            <person name="Lander E."/>
            <person name="Galagan J."/>
            <person name="Nusbaum C."/>
            <person name="Devon K."/>
            <person name="Henn M."/>
            <person name="Jaffe D."/>
            <person name="Butler J."/>
            <person name="Alvarez P."/>
            <person name="Gnerre S."/>
            <person name="Grabherr M."/>
            <person name="Kleber M."/>
            <person name="Mauceli E."/>
            <person name="Brockman W."/>
            <person name="MacCallum I.A."/>
            <person name="Rounsley S."/>
            <person name="Young S."/>
            <person name="LaButti K."/>
            <person name="Pushparaj V."/>
            <person name="DeCaprio D."/>
            <person name="Crawford M."/>
            <person name="Koehrsen M."/>
            <person name="Engels R."/>
            <person name="Montgomery P."/>
            <person name="Pearson M."/>
            <person name="Howarth C."/>
            <person name="Larson L."/>
            <person name="Luoma S."/>
            <person name="White J."/>
            <person name="Kodira C."/>
            <person name="Zeng Q."/>
            <person name="Oleary S."/>
            <person name="Yandava C."/>
            <person name="Alvarado L."/>
            <person name="Wirth D."/>
            <person name="Volkman S."/>
            <person name="Hartl D."/>
        </authorList>
    </citation>
    <scope>NUCLEOTIDE SEQUENCE [LARGE SCALE GENOMIC DNA]</scope>
</reference>
<protein>
    <recommendedName>
        <fullName evidence="9">EF-hand domain-containing protein</fullName>
    </recommendedName>
</protein>
<keyword evidence="7" id="KW-0206">Cytoskeleton</keyword>
<dbReference type="AlphaFoldDB" id="A0A0L7KAN8"/>
<dbReference type="InterPro" id="IPR002048">
    <property type="entry name" value="EF_hand_dom"/>
</dbReference>
<keyword evidence="6" id="KW-0106">Calcium</keyword>
<dbReference type="GO" id="GO:0016460">
    <property type="term" value="C:myosin II complex"/>
    <property type="evidence" value="ECO:0007669"/>
    <property type="project" value="TreeGrafter"/>
</dbReference>
<keyword evidence="5" id="KW-0677">Repeat</keyword>
<dbReference type="SUPFAM" id="SSF47473">
    <property type="entry name" value="EF-hand"/>
    <property type="match status" value="1"/>
</dbReference>
<feature type="domain" description="EF-hand" evidence="9">
    <location>
        <begin position="160"/>
        <end position="195"/>
    </location>
</feature>
<evidence type="ECO:0000256" key="2">
    <source>
        <dbReference type="ARBA" id="ARBA00005253"/>
    </source>
</evidence>
<evidence type="ECO:0000313" key="11">
    <source>
        <dbReference type="Proteomes" id="UP000054289"/>
    </source>
</evidence>
<dbReference type="SMART" id="SM00054">
    <property type="entry name" value="EFh"/>
    <property type="match status" value="3"/>
</dbReference>
<dbReference type="OrthoDB" id="26525at2759"/>
<gene>
    <name evidence="10" type="ORF">PFHG_01757</name>
</gene>
<evidence type="ECO:0000256" key="6">
    <source>
        <dbReference type="ARBA" id="ARBA00022837"/>
    </source>
</evidence>
<keyword evidence="8" id="KW-1133">Transmembrane helix</keyword>
<proteinExistence type="inferred from homology"/>
<dbReference type="Pfam" id="PF13499">
    <property type="entry name" value="EF-hand_7"/>
    <property type="match status" value="1"/>
</dbReference>
<keyword evidence="8" id="KW-0472">Membrane</keyword>
<dbReference type="GO" id="GO:0005509">
    <property type="term" value="F:calcium ion binding"/>
    <property type="evidence" value="ECO:0007669"/>
    <property type="project" value="InterPro"/>
</dbReference>
<keyword evidence="4" id="KW-0479">Metal-binding</keyword>
<evidence type="ECO:0000256" key="4">
    <source>
        <dbReference type="ARBA" id="ARBA00022723"/>
    </source>
</evidence>
<dbReference type="EMBL" id="CH671950">
    <property type="protein sequence ID" value="KOB59994.1"/>
    <property type="molecule type" value="Genomic_DNA"/>
</dbReference>
<evidence type="ECO:0000256" key="3">
    <source>
        <dbReference type="ARBA" id="ARBA00022490"/>
    </source>
</evidence>
<dbReference type="CDD" id="cd00051">
    <property type="entry name" value="EFh"/>
    <property type="match status" value="1"/>
</dbReference>
<accession>A0A0L7KAN8</accession>
<feature type="domain" description="EF-hand" evidence="9">
    <location>
        <begin position="17"/>
        <end position="52"/>
    </location>
</feature>
<comment type="similarity">
    <text evidence="2">Belongs to the centrin family.</text>
</comment>
<evidence type="ECO:0000256" key="7">
    <source>
        <dbReference type="ARBA" id="ARBA00023212"/>
    </source>
</evidence>
<evidence type="ECO:0000256" key="8">
    <source>
        <dbReference type="SAM" id="Phobius"/>
    </source>
</evidence>
<dbReference type="InterPro" id="IPR018247">
    <property type="entry name" value="EF_Hand_1_Ca_BS"/>
</dbReference>
<dbReference type="Pfam" id="PF13833">
    <property type="entry name" value="EF-hand_8"/>
    <property type="match status" value="1"/>
</dbReference>
<dbReference type="KEGG" id="pfh:PFHG_01757"/>
<name>A0A0L7KAN8_PLAFX</name>
<dbReference type="PROSITE" id="PS50222">
    <property type="entry name" value="EF_HAND_2"/>
    <property type="match status" value="2"/>
</dbReference>
<dbReference type="Proteomes" id="UP000054289">
    <property type="component" value="Unassembled WGS sequence"/>
</dbReference>
<dbReference type="Gene3D" id="1.10.238.10">
    <property type="entry name" value="EF-hand"/>
    <property type="match status" value="2"/>
</dbReference>
<evidence type="ECO:0000256" key="1">
    <source>
        <dbReference type="ARBA" id="ARBA00004245"/>
    </source>
</evidence>
<dbReference type="PANTHER" id="PTHR23048:SF59">
    <property type="entry name" value="EF-HAND SUPERFAMILY PROTEIN"/>
    <property type="match status" value="1"/>
</dbReference>
<keyword evidence="3" id="KW-0963">Cytoplasm</keyword>
<dbReference type="FunFam" id="1.10.238.10:FF:000362">
    <property type="entry name" value="Centrin-4"/>
    <property type="match status" value="1"/>
</dbReference>
<organism evidence="10 11">
    <name type="scientific">Plasmodium falciparum (isolate HB3)</name>
    <dbReference type="NCBI Taxonomy" id="137071"/>
    <lineage>
        <taxon>Eukaryota</taxon>
        <taxon>Sar</taxon>
        <taxon>Alveolata</taxon>
        <taxon>Apicomplexa</taxon>
        <taxon>Aconoidasida</taxon>
        <taxon>Haemosporida</taxon>
        <taxon>Plasmodiidae</taxon>
        <taxon>Plasmodium</taxon>
        <taxon>Plasmodium (Laverania)</taxon>
    </lineage>
</organism>
<dbReference type="PROSITE" id="PS00018">
    <property type="entry name" value="EF_HAND_1"/>
    <property type="match status" value="1"/>
</dbReference>
<sequence length="205" mass="24112">MNTMLIKDNINISINEDVEKELYECFSLFDTNKCGYIDIREFYFALKSLGLNFKKEQVKNIFLDIKKDIDEKLNFDEFFDIATKYLHTRYNDDEMDQMFSLFDPNDTGYNKYGNIIIYNKCSYIFILFMLNFSILSLFLLSGKITLQALRKVCTDIGENISDTELNNMIHFADKNNDKVIDKNEFKKVLLCSWKNDPLSDVDSDS</sequence>